<evidence type="ECO:0000313" key="2">
    <source>
        <dbReference type="EMBL" id="RPF72073.1"/>
    </source>
</evidence>
<dbReference type="EMBL" id="RPFZ01000001">
    <property type="protein sequence ID" value="RPF72073.1"/>
    <property type="molecule type" value="Genomic_DNA"/>
</dbReference>
<dbReference type="Pfam" id="PF13460">
    <property type="entry name" value="NAD_binding_10"/>
    <property type="match status" value="1"/>
</dbReference>
<protein>
    <submittedName>
        <fullName evidence="2">NAD-dependent epimerase/dehydratase family protein</fullName>
    </submittedName>
</protein>
<gene>
    <name evidence="2" type="ORF">EG799_10935</name>
</gene>
<dbReference type="InterPro" id="IPR036291">
    <property type="entry name" value="NAD(P)-bd_dom_sf"/>
</dbReference>
<dbReference type="OrthoDB" id="9814124at2"/>
<dbReference type="InterPro" id="IPR016040">
    <property type="entry name" value="NAD(P)-bd_dom"/>
</dbReference>
<dbReference type="PANTHER" id="PTHR12126:SF11">
    <property type="entry name" value="NADH DEHYDROGENASE [UBIQUINONE] 1 ALPHA SUBCOMPLEX SUBUNIT 9, MITOCHONDRIAL"/>
    <property type="match status" value="1"/>
</dbReference>
<evidence type="ECO:0000259" key="1">
    <source>
        <dbReference type="Pfam" id="PF13460"/>
    </source>
</evidence>
<sequence length="302" mass="32816">MSVAVTGGTGFVGQAVLDEAARRGVSVRALTRRDQPLREGVTWIRGDLADADALVRLARGSTAVLHIAGVVNAPDRVGFHTGNVEGTQAIVQAAREAGVSRFVHVSSLAAREPGLSEYGHSKRLAEEVVQVSGLDWTIVRPPAIYGPRDTEMLDLYRAARWRVVPMPPPGRASMLHSEDLARLLLDLVRAGDLAAERIFEPDDGRAGGWSHRELARAIGHAVGRTVWSPNMPASWLMAAARIDRRLRGEDAKLTPDRAGYMCHPDWVSDPDRRVPGDVWQPAIGTPAGLAATVAWYREKGWL</sequence>
<dbReference type="AlphaFoldDB" id="A0A3N5CSD1"/>
<dbReference type="SUPFAM" id="SSF51735">
    <property type="entry name" value="NAD(P)-binding Rossmann-fold domains"/>
    <property type="match status" value="1"/>
</dbReference>
<organism evidence="2 3">
    <name type="scientific">Aurantiacibacter spongiae</name>
    <dbReference type="NCBI Taxonomy" id="2488860"/>
    <lineage>
        <taxon>Bacteria</taxon>
        <taxon>Pseudomonadati</taxon>
        <taxon>Pseudomonadota</taxon>
        <taxon>Alphaproteobacteria</taxon>
        <taxon>Sphingomonadales</taxon>
        <taxon>Erythrobacteraceae</taxon>
        <taxon>Aurantiacibacter</taxon>
    </lineage>
</organism>
<name>A0A3N5CSD1_9SPHN</name>
<dbReference type="RefSeq" id="WP_123881129.1">
    <property type="nucleotide sequence ID" value="NZ_RPFZ01000001.1"/>
</dbReference>
<proteinExistence type="predicted"/>
<dbReference type="Proteomes" id="UP000275232">
    <property type="component" value="Unassembled WGS sequence"/>
</dbReference>
<dbReference type="PANTHER" id="PTHR12126">
    <property type="entry name" value="NADH-UBIQUINONE OXIDOREDUCTASE 39 KDA SUBUNIT-RELATED"/>
    <property type="match status" value="1"/>
</dbReference>
<dbReference type="Gene3D" id="3.40.50.720">
    <property type="entry name" value="NAD(P)-binding Rossmann-like Domain"/>
    <property type="match status" value="1"/>
</dbReference>
<reference evidence="2 3" key="1">
    <citation type="submission" date="2018-11" db="EMBL/GenBank/DDBJ databases">
        <title>Erythrobacter spongiae sp. nov., isolated from a marine sponge.</title>
        <authorList>
            <person name="Zhuang L."/>
            <person name="Luo L."/>
        </authorList>
    </citation>
    <scope>NUCLEOTIDE SEQUENCE [LARGE SCALE GENOMIC DNA]</scope>
    <source>
        <strain evidence="2 3">HN-E23</strain>
    </source>
</reference>
<dbReference type="InterPro" id="IPR051207">
    <property type="entry name" value="ComplexI_NDUFA9_subunit"/>
</dbReference>
<accession>A0A3N5CSD1</accession>
<keyword evidence="3" id="KW-1185">Reference proteome</keyword>
<comment type="caution">
    <text evidence="2">The sequence shown here is derived from an EMBL/GenBank/DDBJ whole genome shotgun (WGS) entry which is preliminary data.</text>
</comment>
<evidence type="ECO:0000313" key="3">
    <source>
        <dbReference type="Proteomes" id="UP000275232"/>
    </source>
</evidence>
<feature type="domain" description="NAD(P)-binding" evidence="1">
    <location>
        <begin position="7"/>
        <end position="149"/>
    </location>
</feature>
<dbReference type="GO" id="GO:0044877">
    <property type="term" value="F:protein-containing complex binding"/>
    <property type="evidence" value="ECO:0007669"/>
    <property type="project" value="TreeGrafter"/>
</dbReference>